<comment type="caution">
    <text evidence="2">The sequence shown here is derived from an EMBL/GenBank/DDBJ whole genome shotgun (WGS) entry which is preliminary data.</text>
</comment>
<feature type="compositionally biased region" description="Polar residues" evidence="1">
    <location>
        <begin position="9"/>
        <end position="25"/>
    </location>
</feature>
<dbReference type="EMBL" id="JAQQWI010000002">
    <property type="protein sequence ID" value="KAK8037672.1"/>
    <property type="molecule type" value="Genomic_DNA"/>
</dbReference>
<protein>
    <submittedName>
        <fullName evidence="2">Uncharacterized protein</fullName>
    </submittedName>
</protein>
<keyword evidence="3" id="KW-1185">Reference proteome</keyword>
<accession>A0ABR1STY0</accession>
<feature type="region of interest" description="Disordered" evidence="1">
    <location>
        <begin position="1"/>
        <end position="25"/>
    </location>
</feature>
<organism evidence="2 3">
    <name type="scientific">Apiospora marii</name>
    <dbReference type="NCBI Taxonomy" id="335849"/>
    <lineage>
        <taxon>Eukaryota</taxon>
        <taxon>Fungi</taxon>
        <taxon>Dikarya</taxon>
        <taxon>Ascomycota</taxon>
        <taxon>Pezizomycotina</taxon>
        <taxon>Sordariomycetes</taxon>
        <taxon>Xylariomycetidae</taxon>
        <taxon>Amphisphaeriales</taxon>
        <taxon>Apiosporaceae</taxon>
        <taxon>Apiospora</taxon>
    </lineage>
</organism>
<feature type="region of interest" description="Disordered" evidence="1">
    <location>
        <begin position="201"/>
        <end position="228"/>
    </location>
</feature>
<sequence>MKAQKKVTTHPTHATNAERQTDNPVSSSCSLCEESGTKCFLCDGLPNICSVCDTSCTAVNLRAITELPGDIQSNPDQMPEFCEACFKTLSPADLDSRLQPALDVNDRQTGESTVRQTAKSTFHQTREGTVAVDFPGMGYVLDSSYLQIIHPGETLTVADHSEVLSREIVGKYDGPKERRKKERLGVRQRIALMGDLAGKLASAKRGNRQERRQKKHTHRLRALQQPIR</sequence>
<evidence type="ECO:0000313" key="2">
    <source>
        <dbReference type="EMBL" id="KAK8037672.1"/>
    </source>
</evidence>
<reference evidence="2 3" key="1">
    <citation type="submission" date="2023-01" db="EMBL/GenBank/DDBJ databases">
        <title>Analysis of 21 Apiospora genomes using comparative genomics revels a genus with tremendous synthesis potential of carbohydrate active enzymes and secondary metabolites.</title>
        <authorList>
            <person name="Sorensen T."/>
        </authorList>
    </citation>
    <scope>NUCLEOTIDE SEQUENCE [LARGE SCALE GENOMIC DNA]</scope>
    <source>
        <strain evidence="2 3">CBS 20057</strain>
    </source>
</reference>
<name>A0ABR1STY0_9PEZI</name>
<dbReference type="Proteomes" id="UP001396898">
    <property type="component" value="Unassembled WGS sequence"/>
</dbReference>
<feature type="compositionally biased region" description="Basic residues" evidence="1">
    <location>
        <begin position="211"/>
        <end position="221"/>
    </location>
</feature>
<gene>
    <name evidence="2" type="ORF">PG991_001018</name>
</gene>
<evidence type="ECO:0000313" key="3">
    <source>
        <dbReference type="Proteomes" id="UP001396898"/>
    </source>
</evidence>
<proteinExistence type="predicted"/>
<evidence type="ECO:0000256" key="1">
    <source>
        <dbReference type="SAM" id="MobiDB-lite"/>
    </source>
</evidence>